<dbReference type="GO" id="GO:0005886">
    <property type="term" value="C:plasma membrane"/>
    <property type="evidence" value="ECO:0007669"/>
    <property type="project" value="TreeGrafter"/>
</dbReference>
<dbReference type="AlphaFoldDB" id="A0A841FPG8"/>
<keyword evidence="2 5" id="KW-0812">Transmembrane</keyword>
<comment type="caution">
    <text evidence="7">The sequence shown here is derived from an EMBL/GenBank/DDBJ whole genome shotgun (WGS) entry which is preliminary data.</text>
</comment>
<evidence type="ECO:0000256" key="2">
    <source>
        <dbReference type="ARBA" id="ARBA00022692"/>
    </source>
</evidence>
<sequence length="144" mass="15307">MAPFIWLIIAVLLAVAEMFALSFVLIMLAAGALAAAGAAALGADPFIQVGVFSVVSAFALFVVRPFAKRMMNDRTGPDAEIGLAALEGSPALVLEKVDDQHGLVKIGGEEWTARVYEDGQVLEAGERVHVVEIRGATAMVWRQQ</sequence>
<name>A0A841FPG8_9ACTN</name>
<organism evidence="7 8">
    <name type="scientific">Phytomonospora endophytica</name>
    <dbReference type="NCBI Taxonomy" id="714109"/>
    <lineage>
        <taxon>Bacteria</taxon>
        <taxon>Bacillati</taxon>
        <taxon>Actinomycetota</taxon>
        <taxon>Actinomycetes</taxon>
        <taxon>Micromonosporales</taxon>
        <taxon>Micromonosporaceae</taxon>
        <taxon>Phytomonospora</taxon>
    </lineage>
</organism>
<evidence type="ECO:0000256" key="5">
    <source>
        <dbReference type="SAM" id="Phobius"/>
    </source>
</evidence>
<reference evidence="7 8" key="1">
    <citation type="submission" date="2020-08" db="EMBL/GenBank/DDBJ databases">
        <title>Genomic Encyclopedia of Type Strains, Phase IV (KMG-IV): sequencing the most valuable type-strain genomes for metagenomic binning, comparative biology and taxonomic classification.</title>
        <authorList>
            <person name="Goeker M."/>
        </authorList>
    </citation>
    <scope>NUCLEOTIDE SEQUENCE [LARGE SCALE GENOMIC DNA]</scope>
    <source>
        <strain evidence="7 8">YIM 65646</strain>
    </source>
</reference>
<accession>A0A841FPG8</accession>
<dbReference type="Pfam" id="PF01957">
    <property type="entry name" value="NfeD"/>
    <property type="match status" value="1"/>
</dbReference>
<dbReference type="PANTHER" id="PTHR33507">
    <property type="entry name" value="INNER MEMBRANE PROTEIN YBBJ"/>
    <property type="match status" value="1"/>
</dbReference>
<feature type="domain" description="NfeD-like C-terminal" evidence="6">
    <location>
        <begin position="85"/>
        <end position="142"/>
    </location>
</feature>
<feature type="transmembrane region" description="Helical" evidence="5">
    <location>
        <begin position="50"/>
        <end position="67"/>
    </location>
</feature>
<evidence type="ECO:0000256" key="1">
    <source>
        <dbReference type="ARBA" id="ARBA00004141"/>
    </source>
</evidence>
<keyword evidence="8" id="KW-1185">Reference proteome</keyword>
<dbReference type="InterPro" id="IPR012340">
    <property type="entry name" value="NA-bd_OB-fold"/>
</dbReference>
<evidence type="ECO:0000259" key="6">
    <source>
        <dbReference type="Pfam" id="PF01957"/>
    </source>
</evidence>
<dbReference type="EMBL" id="JACHGT010000003">
    <property type="protein sequence ID" value="MBB6033850.1"/>
    <property type="molecule type" value="Genomic_DNA"/>
</dbReference>
<dbReference type="Gene3D" id="2.40.50.140">
    <property type="entry name" value="Nucleic acid-binding proteins"/>
    <property type="match status" value="1"/>
</dbReference>
<dbReference type="RefSeq" id="WP_184786705.1">
    <property type="nucleotide sequence ID" value="NZ_BONT01000013.1"/>
</dbReference>
<evidence type="ECO:0000256" key="3">
    <source>
        <dbReference type="ARBA" id="ARBA00022989"/>
    </source>
</evidence>
<comment type="subcellular location">
    <subcellularLocation>
        <location evidence="1">Membrane</location>
        <topology evidence="1">Multi-pass membrane protein</topology>
    </subcellularLocation>
</comment>
<keyword evidence="7" id="KW-0378">Hydrolase</keyword>
<dbReference type="InterPro" id="IPR052165">
    <property type="entry name" value="Membrane_assoc_protease"/>
</dbReference>
<keyword evidence="3 5" id="KW-1133">Transmembrane helix</keyword>
<protein>
    <submittedName>
        <fullName evidence="7">Membrane protein implicated in regulation of membrane protease activity</fullName>
    </submittedName>
</protein>
<gene>
    <name evidence="7" type="ORF">HNR73_001700</name>
</gene>
<evidence type="ECO:0000256" key="4">
    <source>
        <dbReference type="ARBA" id="ARBA00023136"/>
    </source>
</evidence>
<dbReference type="GO" id="GO:0008233">
    <property type="term" value="F:peptidase activity"/>
    <property type="evidence" value="ECO:0007669"/>
    <property type="project" value="UniProtKB-KW"/>
</dbReference>
<dbReference type="SUPFAM" id="SSF141322">
    <property type="entry name" value="NfeD domain-like"/>
    <property type="match status" value="1"/>
</dbReference>
<dbReference type="PANTHER" id="PTHR33507:SF3">
    <property type="entry name" value="INNER MEMBRANE PROTEIN YBBJ"/>
    <property type="match status" value="1"/>
</dbReference>
<evidence type="ECO:0000313" key="8">
    <source>
        <dbReference type="Proteomes" id="UP000548476"/>
    </source>
</evidence>
<dbReference type="InterPro" id="IPR002810">
    <property type="entry name" value="NfeD-like_C"/>
</dbReference>
<keyword evidence="4 5" id="KW-0472">Membrane</keyword>
<proteinExistence type="predicted"/>
<dbReference type="Proteomes" id="UP000548476">
    <property type="component" value="Unassembled WGS sequence"/>
</dbReference>
<evidence type="ECO:0000313" key="7">
    <source>
        <dbReference type="EMBL" id="MBB6033850.1"/>
    </source>
</evidence>
<dbReference type="GO" id="GO:0006508">
    <property type="term" value="P:proteolysis"/>
    <property type="evidence" value="ECO:0007669"/>
    <property type="project" value="UniProtKB-KW"/>
</dbReference>
<keyword evidence="7" id="KW-0645">Protease</keyword>